<dbReference type="GO" id="GO:0006355">
    <property type="term" value="P:regulation of DNA-templated transcription"/>
    <property type="evidence" value="ECO:0007669"/>
    <property type="project" value="InterPro"/>
</dbReference>
<name>A0A240EC25_9GAMM</name>
<dbReference type="Gene3D" id="1.10.1220.10">
    <property type="entry name" value="Met repressor-like"/>
    <property type="match status" value="1"/>
</dbReference>
<dbReference type="GO" id="GO:0006351">
    <property type="term" value="P:DNA-templated transcription"/>
    <property type="evidence" value="ECO:0007669"/>
    <property type="project" value="TreeGrafter"/>
</dbReference>
<protein>
    <submittedName>
        <fullName evidence="3">Addiction module antitoxin, RelB/DinJ family</fullName>
    </submittedName>
</protein>
<dbReference type="Proteomes" id="UP000219042">
    <property type="component" value="Unassembled WGS sequence"/>
</dbReference>
<accession>A0A240EC25</accession>
<reference evidence="4" key="1">
    <citation type="submission" date="2016-09" db="EMBL/GenBank/DDBJ databases">
        <authorList>
            <person name="Varghese N."/>
            <person name="Submissions S."/>
        </authorList>
    </citation>
    <scope>NUCLEOTIDE SEQUENCE [LARGE SCALE GENOMIC DNA]</scope>
    <source>
        <strain evidence="4">ANC 4466</strain>
    </source>
</reference>
<comment type="similarity">
    <text evidence="1">Belongs to the RelB/DinJ antitoxin family.</text>
</comment>
<evidence type="ECO:0000313" key="4">
    <source>
        <dbReference type="Proteomes" id="UP000219042"/>
    </source>
</evidence>
<evidence type="ECO:0000313" key="3">
    <source>
        <dbReference type="EMBL" id="SNX45813.1"/>
    </source>
</evidence>
<keyword evidence="2" id="KW-1277">Toxin-antitoxin system</keyword>
<evidence type="ECO:0000256" key="1">
    <source>
        <dbReference type="ARBA" id="ARBA00010562"/>
    </source>
</evidence>
<dbReference type="EMBL" id="OANT01000006">
    <property type="protein sequence ID" value="SNX45813.1"/>
    <property type="molecule type" value="Genomic_DNA"/>
</dbReference>
<dbReference type="PANTHER" id="PTHR38781:SF1">
    <property type="entry name" value="ANTITOXIN DINJ-RELATED"/>
    <property type="match status" value="1"/>
</dbReference>
<proteinExistence type="inferred from homology"/>
<dbReference type="AlphaFoldDB" id="A0A240EC25"/>
<dbReference type="Pfam" id="PF04221">
    <property type="entry name" value="RelB"/>
    <property type="match status" value="1"/>
</dbReference>
<dbReference type="InterPro" id="IPR013321">
    <property type="entry name" value="Arc_rbn_hlx_hlx"/>
</dbReference>
<organism evidence="3 4">
    <name type="scientific">Acinetobacter puyangensis</name>
    <dbReference type="NCBI Taxonomy" id="1096779"/>
    <lineage>
        <taxon>Bacteria</taxon>
        <taxon>Pseudomonadati</taxon>
        <taxon>Pseudomonadota</taxon>
        <taxon>Gammaproteobacteria</taxon>
        <taxon>Moraxellales</taxon>
        <taxon>Moraxellaceae</taxon>
        <taxon>Acinetobacter</taxon>
    </lineage>
</organism>
<gene>
    <name evidence="3" type="ORF">SAMN05421731_10648</name>
</gene>
<evidence type="ECO:0000256" key="2">
    <source>
        <dbReference type="ARBA" id="ARBA00022649"/>
    </source>
</evidence>
<dbReference type="InterPro" id="IPR007337">
    <property type="entry name" value="RelB/DinJ"/>
</dbReference>
<keyword evidence="4" id="KW-1185">Reference proteome</keyword>
<dbReference type="PANTHER" id="PTHR38781">
    <property type="entry name" value="ANTITOXIN DINJ-RELATED"/>
    <property type="match status" value="1"/>
</dbReference>
<sequence>MTTYNHSLVLMGFIAMAKTEVYQIRLDSEEKKQAFAVFKQLGLTPAQAIRMFFRQVVLTQSIPFNIENKVTFTPVPQRENLPEENHQDLFLELDQILNSKQQ</sequence>
<dbReference type="NCBIfam" id="TIGR02384">
    <property type="entry name" value="RelB_DinJ"/>
    <property type="match status" value="1"/>
</dbReference>